<keyword evidence="4" id="KW-0408">Iron</keyword>
<protein>
    <submittedName>
        <fullName evidence="8">Radical SAM protein</fullName>
    </submittedName>
</protein>
<dbReference type="OrthoDB" id="2305at2157"/>
<dbReference type="SUPFAM" id="SSF102114">
    <property type="entry name" value="Radical SAM enzymes"/>
    <property type="match status" value="1"/>
</dbReference>
<dbReference type="GO" id="GO:0003824">
    <property type="term" value="F:catalytic activity"/>
    <property type="evidence" value="ECO:0007669"/>
    <property type="project" value="InterPro"/>
</dbReference>
<keyword evidence="5" id="KW-0411">Iron-sulfur</keyword>
<dbReference type="Gene3D" id="3.20.20.70">
    <property type="entry name" value="Aldolase class I"/>
    <property type="match status" value="1"/>
</dbReference>
<sequence length="556" mass="65241">MNIALVRIPKDFWPFIADINDYYISQLTSYIMQKFENYLLKVDIYDYMLNPELNIEKFINNTYDIILVIKHYPQPISLTRRFSLNIKLHNKETLIGLWGMGISANYEEPLVDKYADFIVLGDEASISDLIYNIYYYNDFTRTKGIVYRNNNNIVINYPILKIQNLDQLPLPYLYHIMEDTYKYSKYSILDAAEIMTSRGCYANCSFCHVSYTKSIDNSYKWYQMSPKKVVDIIYEFNKRFGIKIFRVKDLDFFGPNPKRVVDIANGIIESNLNVTIYAYTRAENIIKIKDKLKLLNKAGIKYILLGIETFLDDKLKLLNKGNNSKINIESINELISNNFCVDISLIPYSAFDTLEDIKTDLLTLKNLLLSLPKLKRAQIKSLPMSLGNVFEYYGNFNKLKIYNYNKILTIDNEILQSYLAILRLVSDPNYGPIPWFKDEKVPVIGLLAYILSSILVAKSNEVYSYLKRCKNRDEIKDILNWELQINEFIIDLLLKILDFTNKMEKIDIYSFKQLIKIVLVQLQLFNSKLPENLQKIKLPSHLKWLQIILDLDIRDH</sequence>
<evidence type="ECO:0000256" key="2">
    <source>
        <dbReference type="ARBA" id="ARBA00022691"/>
    </source>
</evidence>
<dbReference type="GeneID" id="42799620"/>
<evidence type="ECO:0000313" key="7">
    <source>
        <dbReference type="EMBL" id="MBB5255191.1"/>
    </source>
</evidence>
<evidence type="ECO:0000313" key="9">
    <source>
        <dbReference type="Proteomes" id="UP000427373"/>
    </source>
</evidence>
<accession>A0A650CDJ8</accession>
<dbReference type="AlphaFoldDB" id="A0A650CDJ8"/>
<dbReference type="PANTHER" id="PTHR43409">
    <property type="entry name" value="ANAEROBIC MAGNESIUM-PROTOPORPHYRIN IX MONOMETHYL ESTER CYCLASE-RELATED"/>
    <property type="match status" value="1"/>
</dbReference>
<dbReference type="RefSeq" id="WP_156013376.1">
    <property type="nucleotide sequence ID" value="NZ_CP045484.1"/>
</dbReference>
<dbReference type="EMBL" id="CP045484">
    <property type="protein sequence ID" value="QGR15786.1"/>
    <property type="molecule type" value="Genomic_DNA"/>
</dbReference>
<organism evidence="8 9">
    <name type="scientific">Sulfurisphaera ohwakuensis</name>
    <dbReference type="NCBI Taxonomy" id="69656"/>
    <lineage>
        <taxon>Archaea</taxon>
        <taxon>Thermoproteota</taxon>
        <taxon>Thermoprotei</taxon>
        <taxon>Sulfolobales</taxon>
        <taxon>Sulfolobaceae</taxon>
        <taxon>Sulfurisphaera</taxon>
    </lineage>
</organism>
<dbReference type="SFLD" id="SFLDG01082">
    <property type="entry name" value="B12-binding_domain_containing"/>
    <property type="match status" value="1"/>
</dbReference>
<dbReference type="Proteomes" id="UP000582213">
    <property type="component" value="Unassembled WGS sequence"/>
</dbReference>
<name>A0A650CDJ8_SULOH</name>
<proteinExistence type="predicted"/>
<evidence type="ECO:0000313" key="10">
    <source>
        <dbReference type="Proteomes" id="UP000582213"/>
    </source>
</evidence>
<dbReference type="InterPro" id="IPR051198">
    <property type="entry name" value="BchE-like"/>
</dbReference>
<dbReference type="PROSITE" id="PS51918">
    <property type="entry name" value="RADICAL_SAM"/>
    <property type="match status" value="1"/>
</dbReference>
<dbReference type="InterPro" id="IPR007197">
    <property type="entry name" value="rSAM"/>
</dbReference>
<dbReference type="InterPro" id="IPR058240">
    <property type="entry name" value="rSAM_sf"/>
</dbReference>
<evidence type="ECO:0000259" key="6">
    <source>
        <dbReference type="PROSITE" id="PS51918"/>
    </source>
</evidence>
<dbReference type="Proteomes" id="UP000427373">
    <property type="component" value="Chromosome"/>
</dbReference>
<evidence type="ECO:0000313" key="8">
    <source>
        <dbReference type="EMBL" id="QGR15786.1"/>
    </source>
</evidence>
<gene>
    <name evidence="8" type="ORF">D1869_00185</name>
    <name evidence="7" type="ORF">HNQ62_002966</name>
</gene>
<evidence type="ECO:0000256" key="1">
    <source>
        <dbReference type="ARBA" id="ARBA00001966"/>
    </source>
</evidence>
<keyword evidence="2" id="KW-0949">S-adenosyl-L-methionine</keyword>
<dbReference type="SMART" id="SM00729">
    <property type="entry name" value="Elp3"/>
    <property type="match status" value="1"/>
</dbReference>
<feature type="domain" description="Radical SAM core" evidence="6">
    <location>
        <begin position="186"/>
        <end position="411"/>
    </location>
</feature>
<dbReference type="KEGG" id="soh:D1869_00185"/>
<dbReference type="GO" id="GO:0051536">
    <property type="term" value="F:iron-sulfur cluster binding"/>
    <property type="evidence" value="ECO:0007669"/>
    <property type="project" value="UniProtKB-KW"/>
</dbReference>
<dbReference type="SFLD" id="SFLDS00029">
    <property type="entry name" value="Radical_SAM"/>
    <property type="match status" value="1"/>
</dbReference>
<keyword evidence="3" id="KW-0479">Metal-binding</keyword>
<dbReference type="Pfam" id="PF04055">
    <property type="entry name" value="Radical_SAM"/>
    <property type="match status" value="1"/>
</dbReference>
<reference evidence="7 10" key="2">
    <citation type="submission" date="2020-08" db="EMBL/GenBank/DDBJ databases">
        <title>Genomic Encyclopedia of Type Strains, Phase IV (KMG-IV): sequencing the most valuable type-strain genomes for metagenomic binning, comparative biology and taxonomic classification.</title>
        <authorList>
            <person name="Goeker M."/>
        </authorList>
    </citation>
    <scope>NUCLEOTIDE SEQUENCE [LARGE SCALE GENOMIC DNA]</scope>
    <source>
        <strain evidence="7 10">DSM 12421</strain>
    </source>
</reference>
<dbReference type="InterPro" id="IPR013785">
    <property type="entry name" value="Aldolase_TIM"/>
</dbReference>
<evidence type="ECO:0000256" key="3">
    <source>
        <dbReference type="ARBA" id="ARBA00022723"/>
    </source>
</evidence>
<dbReference type="EMBL" id="JACHFY010000050">
    <property type="protein sequence ID" value="MBB5255191.1"/>
    <property type="molecule type" value="Genomic_DNA"/>
</dbReference>
<reference evidence="8 9" key="1">
    <citation type="submission" date="2019-10" db="EMBL/GenBank/DDBJ databases">
        <title>Genome Sequences from Six Type Strain Members of the Archaeal Family Sulfolobaceae: Acidianus ambivalens, Acidianus infernus, Metallosphaera prunae, Stygiolobus azoricus, Sulfolobus metallicus, and Sulfurisphaera ohwakuensis.</title>
        <authorList>
            <person name="Counts J.A."/>
            <person name="Kelly R.M."/>
        </authorList>
    </citation>
    <scope>NUCLEOTIDE SEQUENCE [LARGE SCALE GENOMIC DNA]</scope>
    <source>
        <strain evidence="8 9">TA-1</strain>
    </source>
</reference>
<keyword evidence="9" id="KW-1185">Reference proteome</keyword>
<dbReference type="InterPro" id="IPR006638">
    <property type="entry name" value="Elp3/MiaA/NifB-like_rSAM"/>
</dbReference>
<comment type="cofactor">
    <cofactor evidence="1">
        <name>[4Fe-4S] cluster</name>
        <dbReference type="ChEBI" id="CHEBI:49883"/>
    </cofactor>
</comment>
<evidence type="ECO:0000256" key="5">
    <source>
        <dbReference type="ARBA" id="ARBA00023014"/>
    </source>
</evidence>
<evidence type="ECO:0000256" key="4">
    <source>
        <dbReference type="ARBA" id="ARBA00023004"/>
    </source>
</evidence>
<dbReference type="GO" id="GO:0046872">
    <property type="term" value="F:metal ion binding"/>
    <property type="evidence" value="ECO:0007669"/>
    <property type="project" value="UniProtKB-KW"/>
</dbReference>